<reference evidence="1 2" key="1">
    <citation type="submission" date="2016-12" db="EMBL/GenBank/DDBJ databases">
        <title>The new phylogeny of genus Mycobacterium.</title>
        <authorList>
            <person name="Tortoli E."/>
            <person name="Trovato A."/>
            <person name="Cirillo D.M."/>
        </authorList>
    </citation>
    <scope>NUCLEOTIDE SEQUENCE [LARGE SCALE GENOMIC DNA]</scope>
    <source>
        <strain evidence="1 2">DSM 45130</strain>
    </source>
</reference>
<keyword evidence="1" id="KW-0378">Hydrolase</keyword>
<proteinExistence type="predicted"/>
<dbReference type="STRING" id="444597.BST26_10560"/>
<dbReference type="EMBL" id="MVHS01000020">
    <property type="protein sequence ID" value="ORA70605.1"/>
    <property type="molecule type" value="Genomic_DNA"/>
</dbReference>
<dbReference type="AlphaFoldDB" id="A0A1X0DE00"/>
<keyword evidence="2" id="KW-1185">Reference proteome</keyword>
<dbReference type="SUPFAM" id="SSF53474">
    <property type="entry name" value="alpha/beta-Hydrolases"/>
    <property type="match status" value="1"/>
</dbReference>
<gene>
    <name evidence="1" type="ORF">BST26_10560</name>
</gene>
<dbReference type="GO" id="GO:0016787">
    <property type="term" value="F:hydrolase activity"/>
    <property type="evidence" value="ECO:0007669"/>
    <property type="project" value="UniProtKB-KW"/>
</dbReference>
<dbReference type="Gene3D" id="3.40.50.1820">
    <property type="entry name" value="alpha/beta hydrolase"/>
    <property type="match status" value="1"/>
</dbReference>
<evidence type="ECO:0000313" key="1">
    <source>
        <dbReference type="EMBL" id="ORA70605.1"/>
    </source>
</evidence>
<accession>A0A1X0DE00</accession>
<dbReference type="InterPro" id="IPR029058">
    <property type="entry name" value="AB_hydrolase_fold"/>
</dbReference>
<dbReference type="Proteomes" id="UP000192801">
    <property type="component" value="Unassembled WGS sequence"/>
</dbReference>
<sequence>MSSTTLTVAGHPMAVDVSGPDRGNHVVLLGAVTAPRDAYAALCARLHNAALRTVVISTDASLRTSHVMGVLDAVGVRWAVLFGDRAGAERAWELAATSPGRFTALVAVDRGHPRASDESSDCPPVECDTTMLFGTRTSRAQARASQRYVYADFRQVPLLDRSNVDDLNAQLAAEIVLRSNTW</sequence>
<dbReference type="RefSeq" id="WP_083030855.1">
    <property type="nucleotide sequence ID" value="NZ_AP022618.1"/>
</dbReference>
<evidence type="ECO:0000313" key="2">
    <source>
        <dbReference type="Proteomes" id="UP000192801"/>
    </source>
</evidence>
<protein>
    <submittedName>
        <fullName evidence="1">Alpha/beta hydrolase</fullName>
    </submittedName>
</protein>
<dbReference type="OrthoDB" id="4743826at2"/>
<name>A0A1X0DE00_9MYCO</name>
<organism evidence="1 2">
    <name type="scientific">Mycolicibacterium insubricum</name>
    <dbReference type="NCBI Taxonomy" id="444597"/>
    <lineage>
        <taxon>Bacteria</taxon>
        <taxon>Bacillati</taxon>
        <taxon>Actinomycetota</taxon>
        <taxon>Actinomycetes</taxon>
        <taxon>Mycobacteriales</taxon>
        <taxon>Mycobacteriaceae</taxon>
        <taxon>Mycolicibacterium</taxon>
    </lineage>
</organism>
<comment type="caution">
    <text evidence="1">The sequence shown here is derived from an EMBL/GenBank/DDBJ whole genome shotgun (WGS) entry which is preliminary data.</text>
</comment>